<keyword evidence="2" id="KW-0677">Repeat</keyword>
<dbReference type="InterPro" id="IPR009057">
    <property type="entry name" value="Homeodomain-like_sf"/>
</dbReference>
<dbReference type="FunFam" id="1.10.10.60:FF:000010">
    <property type="entry name" value="Transcriptional activator Myb isoform A"/>
    <property type="match status" value="1"/>
</dbReference>
<dbReference type="InterPro" id="IPR017930">
    <property type="entry name" value="Myb_dom"/>
</dbReference>
<evidence type="ECO:0000313" key="9">
    <source>
        <dbReference type="EMBL" id="KAJ8775110.1"/>
    </source>
</evidence>
<dbReference type="Proteomes" id="UP001159364">
    <property type="component" value="Linkage Group LG01"/>
</dbReference>
<evidence type="ECO:0000256" key="2">
    <source>
        <dbReference type="ARBA" id="ARBA00022737"/>
    </source>
</evidence>
<dbReference type="GO" id="GO:0000981">
    <property type="term" value="F:DNA-binding transcription factor activity, RNA polymerase II-specific"/>
    <property type="evidence" value="ECO:0007669"/>
    <property type="project" value="TreeGrafter"/>
</dbReference>
<evidence type="ECO:0000313" key="10">
    <source>
        <dbReference type="Proteomes" id="UP001159364"/>
    </source>
</evidence>
<keyword evidence="4" id="KW-0238">DNA-binding</keyword>
<dbReference type="PANTHER" id="PTHR45614:SF273">
    <property type="entry name" value="MYB DOMAIN PROTEIN 100-RELATED"/>
    <property type="match status" value="1"/>
</dbReference>
<evidence type="ECO:0000256" key="5">
    <source>
        <dbReference type="ARBA" id="ARBA00023242"/>
    </source>
</evidence>
<evidence type="ECO:0000256" key="6">
    <source>
        <dbReference type="SAM" id="MobiDB-lite"/>
    </source>
</evidence>
<protein>
    <submittedName>
        <fullName evidence="9">Uncharacterized protein</fullName>
    </submittedName>
</protein>
<accession>A0AAV8UAW5</accession>
<dbReference type="GO" id="GO:0005634">
    <property type="term" value="C:nucleus"/>
    <property type="evidence" value="ECO:0007669"/>
    <property type="project" value="UniProtKB-SubCell"/>
</dbReference>
<keyword evidence="3" id="KW-0805">Transcription regulation</keyword>
<sequence>MELDLNFRDEFSDLSRLLLEYPLKQELTNGLSFEAPSSKPFWFHSFHQLGLLANIDCGSSSSSSSSSNPHHPDHFTTIEDSSKNPFSGISETCTDPLQARAIEFSGDLSVYLSIGFSPDVVDKFLQDFQSKPFFNSPHNCEDRFFHETKTCQPLKFEDFVSISAKIPADDSSCQSAENWHHKPVGAKKDKNLQVKKDSRAYKKINLIKGQWTPEEDRLLVQLVEQHGVKKWSQIARMLDGRVGKQCRERWHNHLRPDIRVSHPSSSITFPFAFLDLC</sequence>
<dbReference type="PANTHER" id="PTHR45614">
    <property type="entry name" value="MYB PROTEIN-RELATED"/>
    <property type="match status" value="1"/>
</dbReference>
<feature type="compositionally biased region" description="Basic and acidic residues" evidence="6">
    <location>
        <begin position="70"/>
        <end position="82"/>
    </location>
</feature>
<reference evidence="9 10" key="1">
    <citation type="submission" date="2021-09" db="EMBL/GenBank/DDBJ databases">
        <title>Genomic insights and catalytic innovation underlie evolution of tropane alkaloids biosynthesis.</title>
        <authorList>
            <person name="Wang Y.-J."/>
            <person name="Tian T."/>
            <person name="Huang J.-P."/>
            <person name="Huang S.-X."/>
        </authorList>
    </citation>
    <scope>NUCLEOTIDE SEQUENCE [LARGE SCALE GENOMIC DNA]</scope>
    <source>
        <strain evidence="9">KIB-2018</strain>
        <tissue evidence="9">Leaf</tissue>
    </source>
</reference>
<comment type="subcellular location">
    <subcellularLocation>
        <location evidence="1">Nucleus</location>
    </subcellularLocation>
</comment>
<keyword evidence="10" id="KW-1185">Reference proteome</keyword>
<dbReference type="SUPFAM" id="SSF46689">
    <property type="entry name" value="Homeodomain-like"/>
    <property type="match status" value="1"/>
</dbReference>
<dbReference type="InterPro" id="IPR001005">
    <property type="entry name" value="SANT/Myb"/>
</dbReference>
<dbReference type="EMBL" id="JAIWQS010000001">
    <property type="protein sequence ID" value="KAJ8775110.1"/>
    <property type="molecule type" value="Genomic_DNA"/>
</dbReference>
<proteinExistence type="predicted"/>
<evidence type="ECO:0000259" key="8">
    <source>
        <dbReference type="PROSITE" id="PS51294"/>
    </source>
</evidence>
<feature type="domain" description="HTH myb-type" evidence="8">
    <location>
        <begin position="203"/>
        <end position="258"/>
    </location>
</feature>
<keyword evidence="5" id="KW-0539">Nucleus</keyword>
<name>A0AAV8UAW5_9ROSI</name>
<feature type="domain" description="Myb-like" evidence="7">
    <location>
        <begin position="203"/>
        <end position="254"/>
    </location>
</feature>
<gene>
    <name evidence="9" type="ORF">K2173_020114</name>
</gene>
<dbReference type="GO" id="GO:0000978">
    <property type="term" value="F:RNA polymerase II cis-regulatory region sequence-specific DNA binding"/>
    <property type="evidence" value="ECO:0007669"/>
    <property type="project" value="TreeGrafter"/>
</dbReference>
<evidence type="ECO:0000256" key="4">
    <source>
        <dbReference type="ARBA" id="ARBA00023125"/>
    </source>
</evidence>
<dbReference type="Pfam" id="PF00249">
    <property type="entry name" value="Myb_DNA-binding"/>
    <property type="match status" value="1"/>
</dbReference>
<dbReference type="CDD" id="cd00167">
    <property type="entry name" value="SANT"/>
    <property type="match status" value="1"/>
</dbReference>
<dbReference type="SMART" id="SM00717">
    <property type="entry name" value="SANT"/>
    <property type="match status" value="1"/>
</dbReference>
<dbReference type="PROSITE" id="PS50090">
    <property type="entry name" value="MYB_LIKE"/>
    <property type="match status" value="1"/>
</dbReference>
<dbReference type="InterPro" id="IPR050560">
    <property type="entry name" value="MYB_TF"/>
</dbReference>
<dbReference type="AlphaFoldDB" id="A0AAV8UAW5"/>
<evidence type="ECO:0000256" key="1">
    <source>
        <dbReference type="ARBA" id="ARBA00004123"/>
    </source>
</evidence>
<comment type="caution">
    <text evidence="9">The sequence shown here is derived from an EMBL/GenBank/DDBJ whole genome shotgun (WGS) entry which is preliminary data.</text>
</comment>
<organism evidence="9 10">
    <name type="scientific">Erythroxylum novogranatense</name>
    <dbReference type="NCBI Taxonomy" id="1862640"/>
    <lineage>
        <taxon>Eukaryota</taxon>
        <taxon>Viridiplantae</taxon>
        <taxon>Streptophyta</taxon>
        <taxon>Embryophyta</taxon>
        <taxon>Tracheophyta</taxon>
        <taxon>Spermatophyta</taxon>
        <taxon>Magnoliopsida</taxon>
        <taxon>eudicotyledons</taxon>
        <taxon>Gunneridae</taxon>
        <taxon>Pentapetalae</taxon>
        <taxon>rosids</taxon>
        <taxon>fabids</taxon>
        <taxon>Malpighiales</taxon>
        <taxon>Erythroxylaceae</taxon>
        <taxon>Erythroxylum</taxon>
    </lineage>
</organism>
<feature type="region of interest" description="Disordered" evidence="6">
    <location>
        <begin position="62"/>
        <end position="83"/>
    </location>
</feature>
<evidence type="ECO:0000259" key="7">
    <source>
        <dbReference type="PROSITE" id="PS50090"/>
    </source>
</evidence>
<evidence type="ECO:0000256" key="3">
    <source>
        <dbReference type="ARBA" id="ARBA00023015"/>
    </source>
</evidence>
<dbReference type="PROSITE" id="PS51294">
    <property type="entry name" value="HTH_MYB"/>
    <property type="match status" value="1"/>
</dbReference>
<dbReference type="Gene3D" id="1.10.10.60">
    <property type="entry name" value="Homeodomain-like"/>
    <property type="match status" value="1"/>
</dbReference>
<keyword evidence="3" id="KW-0804">Transcription</keyword>